<evidence type="ECO:0000256" key="2">
    <source>
        <dbReference type="ARBA" id="ARBA00022741"/>
    </source>
</evidence>
<dbReference type="InterPro" id="IPR027417">
    <property type="entry name" value="P-loop_NTPase"/>
</dbReference>
<proteinExistence type="inferred from homology"/>
<dbReference type="OMA" id="NRANINF"/>
<evidence type="ECO:0000313" key="7">
    <source>
        <dbReference type="Proteomes" id="UP000005226"/>
    </source>
</evidence>
<dbReference type="Ensembl" id="ENSTRUT00000055347.2">
    <property type="protein sequence ID" value="ENSTRUP00000052316.2"/>
    <property type="gene ID" value="ENSTRUG00000026084.1"/>
</dbReference>
<evidence type="ECO:0000256" key="3">
    <source>
        <dbReference type="ARBA" id="ARBA00023134"/>
    </source>
</evidence>
<dbReference type="PANTHER" id="PTHR10903">
    <property type="entry name" value="GTPASE, IMAP FAMILY MEMBER-RELATED"/>
    <property type="match status" value="1"/>
</dbReference>
<dbReference type="AlphaFoldDB" id="A0A3B5KA50"/>
<name>A0A3B5KA50_TAKRU</name>
<feature type="region of interest" description="Disordered" evidence="4">
    <location>
        <begin position="72"/>
        <end position="114"/>
    </location>
</feature>
<organism evidence="6 7">
    <name type="scientific">Takifugu rubripes</name>
    <name type="common">Japanese pufferfish</name>
    <name type="synonym">Fugu rubripes</name>
    <dbReference type="NCBI Taxonomy" id="31033"/>
    <lineage>
        <taxon>Eukaryota</taxon>
        <taxon>Metazoa</taxon>
        <taxon>Chordata</taxon>
        <taxon>Craniata</taxon>
        <taxon>Vertebrata</taxon>
        <taxon>Euteleostomi</taxon>
        <taxon>Actinopterygii</taxon>
        <taxon>Neopterygii</taxon>
        <taxon>Teleostei</taxon>
        <taxon>Neoteleostei</taxon>
        <taxon>Acanthomorphata</taxon>
        <taxon>Eupercaria</taxon>
        <taxon>Tetraodontiformes</taxon>
        <taxon>Tetradontoidea</taxon>
        <taxon>Tetraodontidae</taxon>
        <taxon>Takifugu</taxon>
    </lineage>
</organism>
<keyword evidence="3" id="KW-0342">GTP-binding</keyword>
<evidence type="ECO:0000256" key="4">
    <source>
        <dbReference type="SAM" id="MobiDB-lite"/>
    </source>
</evidence>
<feature type="region of interest" description="Disordered" evidence="4">
    <location>
        <begin position="1"/>
        <end position="60"/>
    </location>
</feature>
<evidence type="ECO:0000313" key="6">
    <source>
        <dbReference type="Ensembl" id="ENSTRUP00000052316.2"/>
    </source>
</evidence>
<dbReference type="SUPFAM" id="SSF52540">
    <property type="entry name" value="P-loop containing nucleoside triphosphate hydrolases"/>
    <property type="match status" value="1"/>
</dbReference>
<dbReference type="GO" id="GO:0005525">
    <property type="term" value="F:GTP binding"/>
    <property type="evidence" value="ECO:0007669"/>
    <property type="project" value="UniProtKB-KW"/>
</dbReference>
<reference evidence="6" key="3">
    <citation type="submission" date="2025-09" db="UniProtKB">
        <authorList>
            <consortium name="Ensembl"/>
        </authorList>
    </citation>
    <scope>IDENTIFICATION</scope>
</reference>
<dbReference type="PROSITE" id="PS51720">
    <property type="entry name" value="G_AIG1"/>
    <property type="match status" value="1"/>
</dbReference>
<evidence type="ECO:0000259" key="5">
    <source>
        <dbReference type="PROSITE" id="PS51720"/>
    </source>
</evidence>
<dbReference type="Gene3D" id="3.40.50.300">
    <property type="entry name" value="P-loop containing nucleotide triphosphate hydrolases"/>
    <property type="match status" value="1"/>
</dbReference>
<evidence type="ECO:0000256" key="1">
    <source>
        <dbReference type="ARBA" id="ARBA00008535"/>
    </source>
</evidence>
<keyword evidence="2" id="KW-0547">Nucleotide-binding</keyword>
<keyword evidence="7" id="KW-1185">Reference proteome</keyword>
<reference evidence="6 7" key="1">
    <citation type="journal article" date="2011" name="Genome Biol. Evol.">
        <title>Integration of the genetic map and genome assembly of fugu facilitates insights into distinct features of genome evolution in teleosts and mammals.</title>
        <authorList>
            <person name="Kai W."/>
            <person name="Kikuchi K."/>
            <person name="Tohari S."/>
            <person name="Chew A.K."/>
            <person name="Tay A."/>
            <person name="Fujiwara A."/>
            <person name="Hosoya S."/>
            <person name="Suetake H."/>
            <person name="Naruse K."/>
            <person name="Brenner S."/>
            <person name="Suzuki Y."/>
            <person name="Venkatesh B."/>
        </authorList>
    </citation>
    <scope>NUCLEOTIDE SEQUENCE [LARGE SCALE GENOMIC DNA]</scope>
</reference>
<feature type="compositionally biased region" description="Basic and acidic residues" evidence="4">
    <location>
        <begin position="11"/>
        <end position="23"/>
    </location>
</feature>
<comment type="similarity">
    <text evidence="1">Belongs to the TRAFAC class TrmE-Era-EngA-EngB-Septin-like GTPase superfamily. AIG1/Toc34/Toc159-like paraseptin GTPase family. IAN subfamily.</text>
</comment>
<sequence length="226" mass="24143">MAAVSSASDTGDPRGRHPPERRLLILGGPQSGKTSTANTILGDDVFDSGTETTHSNVGHTEMYGRRVTVVDTPPWAIPSDPTASGEADSNDNAETEPDSLPQPPPSLDSEGPCMGAILCPPGPHAILLVVSVSQPFTETQRRAAEEQLGALGGGTWRYSMVLFTCVDKLSKGVFIEEHIANTGEALQWLVEKCGSRYDSFFLSFLLQCQNIFMVNLQTLAIIKAAA</sequence>
<feature type="domain" description="AIG1-type G" evidence="5">
    <location>
        <begin position="18"/>
        <end position="226"/>
    </location>
</feature>
<feature type="compositionally biased region" description="Acidic residues" evidence="4">
    <location>
        <begin position="88"/>
        <end position="97"/>
    </location>
</feature>
<dbReference type="InParanoid" id="A0A3B5KA50"/>
<dbReference type="PANTHER" id="PTHR10903:SF139">
    <property type="entry name" value="GTPASE IMAP FAMILY MEMBER 4 ISOFORM X1"/>
    <property type="match status" value="1"/>
</dbReference>
<dbReference type="InterPro" id="IPR006703">
    <property type="entry name" value="G_AIG1"/>
</dbReference>
<dbReference type="GeneTree" id="ENSGT00940000162556"/>
<reference evidence="6" key="2">
    <citation type="submission" date="2025-08" db="UniProtKB">
        <authorList>
            <consortium name="Ensembl"/>
        </authorList>
    </citation>
    <scope>IDENTIFICATION</scope>
</reference>
<feature type="compositionally biased region" description="Polar residues" evidence="4">
    <location>
        <begin position="49"/>
        <end position="58"/>
    </location>
</feature>
<dbReference type="Proteomes" id="UP000005226">
    <property type="component" value="Chromosome 5"/>
</dbReference>
<dbReference type="Pfam" id="PF04548">
    <property type="entry name" value="AIG1"/>
    <property type="match status" value="2"/>
</dbReference>
<protein>
    <recommendedName>
        <fullName evidence="5">AIG1-type G domain-containing protein</fullName>
    </recommendedName>
</protein>
<accession>A0A3B5KA50</accession>
<dbReference type="InterPro" id="IPR045058">
    <property type="entry name" value="GIMA/IAN/Toc"/>
</dbReference>